<proteinExistence type="predicted"/>
<dbReference type="Pfam" id="PF00037">
    <property type="entry name" value="Fer4"/>
    <property type="match status" value="1"/>
</dbReference>
<dbReference type="Proteomes" id="UP000003240">
    <property type="component" value="Unassembled WGS sequence"/>
</dbReference>
<accession>F7NG51</accession>
<keyword evidence="1" id="KW-0479">Metal-binding</keyword>
<sequence length="256" mass="28528">MQQAIREFVLNLGVDDVGFARAGDYQNPKSYEIRQFLPEAESFIVLAFKVLSSCESPSWSVALNGYMDLGAYAREASYKTARFLENRFNAKVATVPLSYPFEVRHDRRGIADFSQRHAAIAAGLGTFGRHNLVVHPRFGTRVNFVSIITDLELEPSPKIEQDLCIHCNLCVNNCPVKALEQEGKTNVAKCLKNALPYSLGTDIAFWTEFGAASPEEQKELLRSERYGRLHQAAHIGNQYMCFNCVKSCPVGVTAGQ</sequence>
<dbReference type="Gene3D" id="1.10.1060.10">
    <property type="entry name" value="Alpha-helical ferredoxin"/>
    <property type="match status" value="1"/>
</dbReference>
<dbReference type="EMBL" id="AFGF01000040">
    <property type="protein sequence ID" value="EGO64969.1"/>
    <property type="molecule type" value="Genomic_DNA"/>
</dbReference>
<dbReference type="InterPro" id="IPR017896">
    <property type="entry name" value="4Fe4S_Fe-S-bd"/>
</dbReference>
<evidence type="ECO:0000313" key="5">
    <source>
        <dbReference type="EMBL" id="EGO64969.1"/>
    </source>
</evidence>
<evidence type="ECO:0000256" key="3">
    <source>
        <dbReference type="ARBA" id="ARBA00023014"/>
    </source>
</evidence>
<dbReference type="SUPFAM" id="SSF54862">
    <property type="entry name" value="4Fe-4S ferredoxins"/>
    <property type="match status" value="1"/>
</dbReference>
<dbReference type="GO" id="GO:0051536">
    <property type="term" value="F:iron-sulfur cluster binding"/>
    <property type="evidence" value="ECO:0007669"/>
    <property type="project" value="UniProtKB-KW"/>
</dbReference>
<dbReference type="PROSITE" id="PS51379">
    <property type="entry name" value="4FE4S_FER_2"/>
    <property type="match status" value="1"/>
</dbReference>
<comment type="caution">
    <text evidence="5">The sequence shown here is derived from an EMBL/GenBank/DDBJ whole genome shotgun (WGS) entry which is preliminary data.</text>
</comment>
<name>F7NG51_9FIRM</name>
<dbReference type="AlphaFoldDB" id="F7NG51"/>
<organism evidence="5 6">
    <name type="scientific">Acetonema longum DSM 6540</name>
    <dbReference type="NCBI Taxonomy" id="1009370"/>
    <lineage>
        <taxon>Bacteria</taxon>
        <taxon>Bacillati</taxon>
        <taxon>Bacillota</taxon>
        <taxon>Negativicutes</taxon>
        <taxon>Acetonemataceae</taxon>
        <taxon>Acetonema</taxon>
    </lineage>
</organism>
<dbReference type="InterPro" id="IPR017900">
    <property type="entry name" value="4Fe4S_Fe_S_CS"/>
</dbReference>
<dbReference type="STRING" id="1009370.ALO_05188"/>
<dbReference type="PROSITE" id="PS00198">
    <property type="entry name" value="4FE4S_FER_1"/>
    <property type="match status" value="1"/>
</dbReference>
<keyword evidence="2" id="KW-0408">Iron</keyword>
<keyword evidence="6" id="KW-1185">Reference proteome</keyword>
<feature type="domain" description="4Fe-4S ferredoxin-type" evidence="4">
    <location>
        <begin position="155"/>
        <end position="184"/>
    </location>
</feature>
<dbReference type="InterPro" id="IPR009051">
    <property type="entry name" value="Helical_ferredxn"/>
</dbReference>
<dbReference type="RefSeq" id="WP_004093481.1">
    <property type="nucleotide sequence ID" value="NZ_AFGF01000040.1"/>
</dbReference>
<dbReference type="OrthoDB" id="9784571at2"/>
<dbReference type="eggNOG" id="COG1600">
    <property type="taxonomic scope" value="Bacteria"/>
</dbReference>
<dbReference type="GO" id="GO:0046872">
    <property type="term" value="F:metal ion binding"/>
    <property type="evidence" value="ECO:0007669"/>
    <property type="project" value="UniProtKB-KW"/>
</dbReference>
<keyword evidence="3" id="KW-0411">Iron-sulfur</keyword>
<gene>
    <name evidence="5" type="ORF">ALO_05188</name>
</gene>
<protein>
    <submittedName>
        <fullName evidence="5">4Fe-4S ferredoxin iron-sulfur binding domain-containing protein</fullName>
    </submittedName>
</protein>
<dbReference type="PANTHER" id="PTHR42827">
    <property type="entry name" value="IRON-SULFUR CLUSTER-BINDING PROTEIN-RELATED"/>
    <property type="match status" value="1"/>
</dbReference>
<evidence type="ECO:0000256" key="1">
    <source>
        <dbReference type="ARBA" id="ARBA00022723"/>
    </source>
</evidence>
<evidence type="ECO:0000313" key="6">
    <source>
        <dbReference type="Proteomes" id="UP000003240"/>
    </source>
</evidence>
<reference evidence="5 6" key="1">
    <citation type="journal article" date="2011" name="EMBO J.">
        <title>Structural diversity of bacterial flagellar motors.</title>
        <authorList>
            <person name="Chen S."/>
            <person name="Beeby M."/>
            <person name="Murphy G.E."/>
            <person name="Leadbetter J.R."/>
            <person name="Hendrixson D.R."/>
            <person name="Briegel A."/>
            <person name="Li Z."/>
            <person name="Shi J."/>
            <person name="Tocheva E.I."/>
            <person name="Muller A."/>
            <person name="Dobro M.J."/>
            <person name="Jensen G.J."/>
        </authorList>
    </citation>
    <scope>NUCLEOTIDE SEQUENCE [LARGE SCALE GENOMIC DNA]</scope>
    <source>
        <strain evidence="5 6">DSM 6540</strain>
    </source>
</reference>
<evidence type="ECO:0000256" key="2">
    <source>
        <dbReference type="ARBA" id="ARBA00023004"/>
    </source>
</evidence>
<evidence type="ECO:0000259" key="4">
    <source>
        <dbReference type="PROSITE" id="PS51379"/>
    </source>
</evidence>
<dbReference type="PANTHER" id="PTHR42827:SF1">
    <property type="entry name" value="IRON-SULFUR CLUSTER-BINDING PROTEIN"/>
    <property type="match status" value="1"/>
</dbReference>